<dbReference type="AlphaFoldDB" id="A0A543ERZ9"/>
<name>A0A543ERZ9_9MICO</name>
<evidence type="ECO:0000256" key="5">
    <source>
        <dbReference type="PIRSR" id="PIRSR617867-1"/>
    </source>
</evidence>
<comment type="similarity">
    <text evidence="1">Belongs to the low molecular weight phosphotyrosine protein phosphatase family.</text>
</comment>
<keyword evidence="4" id="KW-0904">Protein phosphatase</keyword>
<organism evidence="7 8">
    <name type="scientific">Microbacterium kyungheense</name>
    <dbReference type="NCBI Taxonomy" id="1263636"/>
    <lineage>
        <taxon>Bacteria</taxon>
        <taxon>Bacillati</taxon>
        <taxon>Actinomycetota</taxon>
        <taxon>Actinomycetes</taxon>
        <taxon>Micrococcales</taxon>
        <taxon>Microbacteriaceae</taxon>
        <taxon>Microbacterium</taxon>
    </lineage>
</organism>
<reference evidence="7 8" key="1">
    <citation type="submission" date="2019-06" db="EMBL/GenBank/DDBJ databases">
        <title>Sequencing the genomes of 1000 actinobacteria strains.</title>
        <authorList>
            <person name="Klenk H.-P."/>
        </authorList>
    </citation>
    <scope>NUCLEOTIDE SEQUENCE [LARGE SCALE GENOMIC DNA]</scope>
    <source>
        <strain evidence="7 8">DSM 105492</strain>
    </source>
</reference>
<proteinExistence type="inferred from homology"/>
<dbReference type="SMART" id="SM00226">
    <property type="entry name" value="LMWPc"/>
    <property type="match status" value="1"/>
</dbReference>
<keyword evidence="3" id="KW-0378">Hydrolase</keyword>
<evidence type="ECO:0000313" key="7">
    <source>
        <dbReference type="EMBL" id="TQM24312.1"/>
    </source>
</evidence>
<evidence type="ECO:0000256" key="2">
    <source>
        <dbReference type="ARBA" id="ARBA00013064"/>
    </source>
</evidence>
<feature type="active site" evidence="5">
    <location>
        <position position="33"/>
    </location>
</feature>
<evidence type="ECO:0000256" key="3">
    <source>
        <dbReference type="ARBA" id="ARBA00022801"/>
    </source>
</evidence>
<dbReference type="RefSeq" id="WP_141895341.1">
    <property type="nucleotide sequence ID" value="NZ_BAABLH010000016.1"/>
</dbReference>
<dbReference type="OrthoDB" id="9784339at2"/>
<evidence type="ECO:0000259" key="6">
    <source>
        <dbReference type="SMART" id="SM00226"/>
    </source>
</evidence>
<dbReference type="InterPro" id="IPR023485">
    <property type="entry name" value="Ptyr_pPase"/>
</dbReference>
<dbReference type="GO" id="GO:0004725">
    <property type="term" value="F:protein tyrosine phosphatase activity"/>
    <property type="evidence" value="ECO:0007669"/>
    <property type="project" value="UniProtKB-EC"/>
</dbReference>
<evidence type="ECO:0000313" key="8">
    <source>
        <dbReference type="Proteomes" id="UP000320235"/>
    </source>
</evidence>
<dbReference type="PANTHER" id="PTHR11717:SF7">
    <property type="entry name" value="LOW MOLECULAR WEIGHT PHOSPHOTYROSINE PROTEIN PHOSPHATASE"/>
    <property type="match status" value="1"/>
</dbReference>
<dbReference type="EC" id="3.1.3.48" evidence="2"/>
<sequence length="199" mass="21686">MTASPDHAFPLGSPEPVPGVTQILMVCQANRCRSPFAAAIARRLADDSLAVSSGGLMPGGHPMPVAGIETGAMLGLDFSSHRSRELDRTDLDGFDLILTMARSQARELVADNPALIGRIFTLKQFSRWIGEHPKPRRMVLGSWLDNVEQNRSRTDFLGEDEADDIIDPIASPVPEWIRMASEMTGLLVPIVDALGSRRD</sequence>
<dbReference type="SUPFAM" id="SSF52788">
    <property type="entry name" value="Phosphotyrosine protein phosphatases I"/>
    <property type="match status" value="1"/>
</dbReference>
<evidence type="ECO:0000256" key="4">
    <source>
        <dbReference type="ARBA" id="ARBA00022912"/>
    </source>
</evidence>
<comment type="caution">
    <text evidence="7">The sequence shown here is derived from an EMBL/GenBank/DDBJ whole genome shotgun (WGS) entry which is preliminary data.</text>
</comment>
<evidence type="ECO:0000256" key="1">
    <source>
        <dbReference type="ARBA" id="ARBA00011063"/>
    </source>
</evidence>
<dbReference type="Pfam" id="PF01451">
    <property type="entry name" value="LMWPc"/>
    <property type="match status" value="1"/>
</dbReference>
<feature type="domain" description="Phosphotyrosine protein phosphatase I" evidence="6">
    <location>
        <begin position="21"/>
        <end position="159"/>
    </location>
</feature>
<dbReference type="EMBL" id="VFPE01000004">
    <property type="protein sequence ID" value="TQM24312.1"/>
    <property type="molecule type" value="Genomic_DNA"/>
</dbReference>
<keyword evidence="8" id="KW-1185">Reference proteome</keyword>
<dbReference type="PRINTS" id="PR00719">
    <property type="entry name" value="LMWPTPASE"/>
</dbReference>
<dbReference type="InterPro" id="IPR036196">
    <property type="entry name" value="Ptyr_pPase_sf"/>
</dbReference>
<dbReference type="PANTHER" id="PTHR11717">
    <property type="entry name" value="LOW MOLECULAR WEIGHT PROTEIN TYROSINE PHOSPHATASE"/>
    <property type="match status" value="1"/>
</dbReference>
<dbReference type="Gene3D" id="3.40.50.2300">
    <property type="match status" value="1"/>
</dbReference>
<gene>
    <name evidence="7" type="ORF">FB391_2825</name>
</gene>
<feature type="active site" description="Nucleophile" evidence="5">
    <location>
        <position position="27"/>
    </location>
</feature>
<dbReference type="InterPro" id="IPR017867">
    <property type="entry name" value="Tyr_phospatase_low_mol_wt"/>
</dbReference>
<accession>A0A543ERZ9</accession>
<protein>
    <recommendedName>
        <fullName evidence="2">protein-tyrosine-phosphatase</fullName>
        <ecNumber evidence="2">3.1.3.48</ecNumber>
    </recommendedName>
</protein>
<dbReference type="Proteomes" id="UP000320235">
    <property type="component" value="Unassembled WGS sequence"/>
</dbReference>
<dbReference type="InterPro" id="IPR050438">
    <property type="entry name" value="LMW_PTPase"/>
</dbReference>